<dbReference type="Proteomes" id="UP001203665">
    <property type="component" value="Unassembled WGS sequence"/>
</dbReference>
<name>A0ABT0XMC2_9BACI</name>
<sequence>MMKKHAIGIDIGGTKIAIGLIDETGTIVAQSVIKTMPKDVTPETKIAEVVIEVKQLLTKNNVEEKQLTGIGIGAPGPLNTKEGTLTEPPNLRTWWGAPVRKWIEEAFNCPVVIENDANAATLAEKWLGAAKECEHFVFMTISTGVGAGIYSHGRLLTGAYGNAGEIGHVVIDPAYGTSACGQKGTLEWIASGTGIARQAQALTGKSMTAEEVFKESNNGNEELKELVNTVYEKIGVGCVTLINLLEPEKIILGGGVTKVGEPLFAGVKAYVEKYAISSAGRKIEIVPAGLNQDAGLLGAAALILQK</sequence>
<dbReference type="InterPro" id="IPR049874">
    <property type="entry name" value="ROK_cs"/>
</dbReference>
<comment type="similarity">
    <text evidence="1">Belongs to the ROK (NagC/XylR) family.</text>
</comment>
<evidence type="ECO:0000256" key="1">
    <source>
        <dbReference type="ARBA" id="ARBA00006479"/>
    </source>
</evidence>
<evidence type="ECO:0000313" key="3">
    <source>
        <dbReference type="Proteomes" id="UP001203665"/>
    </source>
</evidence>
<dbReference type="Gene3D" id="3.30.420.40">
    <property type="match status" value="2"/>
</dbReference>
<accession>A0ABT0XMC2</accession>
<dbReference type="PANTHER" id="PTHR18964">
    <property type="entry name" value="ROK (REPRESSOR, ORF, KINASE) FAMILY"/>
    <property type="match status" value="1"/>
</dbReference>
<evidence type="ECO:0000313" key="2">
    <source>
        <dbReference type="EMBL" id="MCM2677057.1"/>
    </source>
</evidence>
<dbReference type="InterPro" id="IPR043129">
    <property type="entry name" value="ATPase_NBD"/>
</dbReference>
<proteinExistence type="inferred from homology"/>
<dbReference type="PANTHER" id="PTHR18964:SF149">
    <property type="entry name" value="BIFUNCTIONAL UDP-N-ACETYLGLUCOSAMINE 2-EPIMERASE_N-ACETYLMANNOSAMINE KINASE"/>
    <property type="match status" value="1"/>
</dbReference>
<dbReference type="EMBL" id="JAMQJY010000003">
    <property type="protein sequence ID" value="MCM2677057.1"/>
    <property type="molecule type" value="Genomic_DNA"/>
</dbReference>
<keyword evidence="3" id="KW-1185">Reference proteome</keyword>
<dbReference type="CDD" id="cd24068">
    <property type="entry name" value="ASKHA_NBD_ROK_FnNanK-like"/>
    <property type="match status" value="1"/>
</dbReference>
<gene>
    <name evidence="2" type="ORF">NDM98_17545</name>
</gene>
<dbReference type="Pfam" id="PF00480">
    <property type="entry name" value="ROK"/>
    <property type="match status" value="1"/>
</dbReference>
<dbReference type="PROSITE" id="PS01125">
    <property type="entry name" value="ROK"/>
    <property type="match status" value="1"/>
</dbReference>
<comment type="caution">
    <text evidence="2">The sequence shown here is derived from an EMBL/GenBank/DDBJ whole genome shotgun (WGS) entry which is preliminary data.</text>
</comment>
<reference evidence="2" key="1">
    <citation type="submission" date="2022-06" db="EMBL/GenBank/DDBJ databases">
        <title>Alkalicoccobacillus porphyridii sp. nov., isolated from a marine red alga, Porphyridium purpureum and reclassification of Shouchella plakortidis and Shouchella gibsonii as Alkalicoccobacillus plakortidis comb. nov. and Alkalicoccobacillus gibsonii comb. nov.</title>
        <authorList>
            <person name="Kim K.H."/>
            <person name="Lee J.K."/>
            <person name="Han D.M."/>
            <person name="Baek J.H."/>
            <person name="Jeon C.O."/>
        </authorList>
    </citation>
    <scope>NUCLEOTIDE SEQUENCE</scope>
    <source>
        <strain evidence="2">DSM 19153</strain>
    </source>
</reference>
<dbReference type="RefSeq" id="WP_251610466.1">
    <property type="nucleotide sequence ID" value="NZ_JAMQJY010000003.1"/>
</dbReference>
<dbReference type="SUPFAM" id="SSF53067">
    <property type="entry name" value="Actin-like ATPase domain"/>
    <property type="match status" value="1"/>
</dbReference>
<protein>
    <submittedName>
        <fullName evidence="2">ROK family protein</fullName>
    </submittedName>
</protein>
<dbReference type="InterPro" id="IPR000600">
    <property type="entry name" value="ROK"/>
</dbReference>
<organism evidence="2 3">
    <name type="scientific">Alkalicoccobacillus plakortidis</name>
    <dbReference type="NCBI Taxonomy" id="444060"/>
    <lineage>
        <taxon>Bacteria</taxon>
        <taxon>Bacillati</taxon>
        <taxon>Bacillota</taxon>
        <taxon>Bacilli</taxon>
        <taxon>Bacillales</taxon>
        <taxon>Bacillaceae</taxon>
        <taxon>Alkalicoccobacillus</taxon>
    </lineage>
</organism>